<dbReference type="RefSeq" id="WP_118704534.1">
    <property type="nucleotide sequence ID" value="NZ_CABJBN010000011.1"/>
</dbReference>
<name>A0A3R5YR43_WEICO</name>
<evidence type="ECO:0000313" key="2">
    <source>
        <dbReference type="EMBL" id="MBC6498815.1"/>
    </source>
</evidence>
<gene>
    <name evidence="2" type="ORF">H7R52_09010</name>
</gene>
<dbReference type="PANTHER" id="PTHR42160:SF1">
    <property type="entry name" value="URACIL-DNA GLYCOSYLASE SUPERFAMILY PROTEIN"/>
    <property type="match status" value="1"/>
</dbReference>
<dbReference type="Proteomes" id="UP000650485">
    <property type="component" value="Unassembled WGS sequence"/>
</dbReference>
<evidence type="ECO:0000259" key="1">
    <source>
        <dbReference type="SMART" id="SM00986"/>
    </source>
</evidence>
<feature type="domain" description="Uracil-DNA glycosylase-like" evidence="1">
    <location>
        <begin position="26"/>
        <end position="183"/>
    </location>
</feature>
<dbReference type="InterPro" id="IPR036895">
    <property type="entry name" value="Uracil-DNA_glycosylase-like_sf"/>
</dbReference>
<comment type="caution">
    <text evidence="2">The sequence shown here is derived from an EMBL/GenBank/DDBJ whole genome shotgun (WGS) entry which is preliminary data.</text>
</comment>
<dbReference type="SMART" id="SM00987">
    <property type="entry name" value="UreE_C"/>
    <property type="match status" value="1"/>
</dbReference>
<dbReference type="CDD" id="cd10033">
    <property type="entry name" value="UDG_like"/>
    <property type="match status" value="1"/>
</dbReference>
<dbReference type="SMART" id="SM00986">
    <property type="entry name" value="UDG"/>
    <property type="match status" value="1"/>
</dbReference>
<accession>A0A3R5YR43</accession>
<protein>
    <submittedName>
        <fullName evidence="2">Uracil-DNA glycosylase family protein</fullName>
    </submittedName>
</protein>
<dbReference type="Pfam" id="PF03167">
    <property type="entry name" value="UDG"/>
    <property type="match status" value="1"/>
</dbReference>
<dbReference type="SUPFAM" id="SSF52141">
    <property type="entry name" value="Uracil-DNA glycosylase-like"/>
    <property type="match status" value="1"/>
</dbReference>
<sequence>MVVDLKQEIMADSRNASFTSRGLEPIYMIAPTVKILIIGQAPGAVVEQTGISFNDKSGDRLREWMGIDRTTFYDSGLIGVLPMDFYFPGKGKSGDLPPRKFVAGEWHQRLLDTMPDVELILLAGKYAQQHYLPIKASESLTSVVHRFADFGPRYLPLAHPSPLNNIWLAKNPWFETDVVPALQKRVADILKK</sequence>
<dbReference type="Gene3D" id="3.40.470.10">
    <property type="entry name" value="Uracil-DNA glycosylase-like domain"/>
    <property type="match status" value="1"/>
</dbReference>
<dbReference type="PANTHER" id="PTHR42160">
    <property type="entry name" value="URACIL-DNA GLYCOSYLASE SUPERFAMILY PROTEIN"/>
    <property type="match status" value="1"/>
</dbReference>
<evidence type="ECO:0000313" key="3">
    <source>
        <dbReference type="Proteomes" id="UP000650485"/>
    </source>
</evidence>
<organism evidence="2 3">
    <name type="scientific">Weissella confusa</name>
    <name type="common">Lactobacillus confusus</name>
    <dbReference type="NCBI Taxonomy" id="1583"/>
    <lineage>
        <taxon>Bacteria</taxon>
        <taxon>Bacillati</taxon>
        <taxon>Bacillota</taxon>
        <taxon>Bacilli</taxon>
        <taxon>Lactobacillales</taxon>
        <taxon>Lactobacillaceae</taxon>
        <taxon>Weissella</taxon>
    </lineage>
</organism>
<dbReference type="InterPro" id="IPR005122">
    <property type="entry name" value="Uracil-DNA_glycosylase-like"/>
</dbReference>
<dbReference type="EMBL" id="JACSZT010000007">
    <property type="protein sequence ID" value="MBC6498815.1"/>
    <property type="molecule type" value="Genomic_DNA"/>
</dbReference>
<dbReference type="AlphaFoldDB" id="A0A3R5YR43"/>
<proteinExistence type="predicted"/>
<dbReference type="InterPro" id="IPR047124">
    <property type="entry name" value="HI_0220.2"/>
</dbReference>
<reference evidence="2" key="1">
    <citation type="submission" date="2020-08" db="EMBL/GenBank/DDBJ databases">
        <title>Complete genome sequence of Weissella confusa strain FS54 provides insights into metabolic potential.</title>
        <authorList>
            <person name="Fhoula I."/>
            <person name="Najjari A."/>
            <person name="Lekired A."/>
            <person name="Bessrour-Aouam N."/>
            <person name="Jaballah S."/>
            <person name="Klibi N."/>
            <person name="Ouzari H.-I."/>
        </authorList>
    </citation>
    <scope>NUCLEOTIDE SEQUENCE</scope>
    <source>
        <strain evidence="2">FS54</strain>
    </source>
</reference>